<dbReference type="InterPro" id="IPR001117">
    <property type="entry name" value="Cu-oxidase_2nd"/>
</dbReference>
<evidence type="ECO:0000259" key="2">
    <source>
        <dbReference type="Pfam" id="PF00394"/>
    </source>
</evidence>
<dbReference type="InterPro" id="IPR008972">
    <property type="entry name" value="Cupredoxin"/>
</dbReference>
<keyword evidence="6" id="KW-1185">Reference proteome</keyword>
<dbReference type="Pfam" id="PF07731">
    <property type="entry name" value="Cu-oxidase_2"/>
    <property type="match status" value="1"/>
</dbReference>
<dbReference type="Proteomes" id="UP001336020">
    <property type="component" value="Unassembled WGS sequence"/>
</dbReference>
<comment type="similarity">
    <text evidence="1">Belongs to the multicopper oxidase family.</text>
</comment>
<dbReference type="InterPro" id="IPR045087">
    <property type="entry name" value="Cu-oxidase_fam"/>
</dbReference>
<feature type="domain" description="Plastocyanin-like" evidence="3">
    <location>
        <begin position="424"/>
        <end position="529"/>
    </location>
</feature>
<dbReference type="EMBL" id="JAUTXY010000006">
    <property type="protein sequence ID" value="MEE2058890.1"/>
    <property type="molecule type" value="Genomic_DNA"/>
</dbReference>
<evidence type="ECO:0000259" key="3">
    <source>
        <dbReference type="Pfam" id="PF07731"/>
    </source>
</evidence>
<dbReference type="PANTHER" id="PTHR48267">
    <property type="entry name" value="CUPREDOXIN SUPERFAMILY PROTEIN"/>
    <property type="match status" value="1"/>
</dbReference>
<dbReference type="Gene3D" id="2.60.40.420">
    <property type="entry name" value="Cupredoxins - blue copper proteins"/>
    <property type="match status" value="3"/>
</dbReference>
<evidence type="ECO:0000313" key="6">
    <source>
        <dbReference type="Proteomes" id="UP001336020"/>
    </source>
</evidence>
<proteinExistence type="inferred from homology"/>
<protein>
    <submittedName>
        <fullName evidence="5">Multicopper oxidase domain-containing protein</fullName>
    </submittedName>
</protein>
<reference evidence="5 6" key="1">
    <citation type="submission" date="2023-07" db="EMBL/GenBank/DDBJ databases">
        <authorList>
            <person name="Girao M."/>
            <person name="Carvalho M.F."/>
        </authorList>
    </citation>
    <scope>NUCLEOTIDE SEQUENCE [LARGE SCALE GENOMIC DNA]</scope>
    <source>
        <strain evidence="5 6">YIM65754</strain>
    </source>
</reference>
<dbReference type="InterPro" id="IPR011707">
    <property type="entry name" value="Cu-oxidase-like_N"/>
</dbReference>
<dbReference type="InterPro" id="IPR006311">
    <property type="entry name" value="TAT_signal"/>
</dbReference>
<dbReference type="Pfam" id="PF00394">
    <property type="entry name" value="Cu-oxidase"/>
    <property type="match status" value="1"/>
</dbReference>
<dbReference type="SUPFAM" id="SSF49503">
    <property type="entry name" value="Cupredoxins"/>
    <property type="match status" value="3"/>
</dbReference>
<comment type="caution">
    <text evidence="5">The sequence shown here is derived from an EMBL/GenBank/DDBJ whole genome shotgun (WGS) entry which is preliminary data.</text>
</comment>
<dbReference type="Pfam" id="PF07732">
    <property type="entry name" value="Cu-oxidase_3"/>
    <property type="match status" value="1"/>
</dbReference>
<dbReference type="PROSITE" id="PS51318">
    <property type="entry name" value="TAT"/>
    <property type="match status" value="1"/>
</dbReference>
<dbReference type="InterPro" id="IPR011706">
    <property type="entry name" value="Cu-oxidase_C"/>
</dbReference>
<evidence type="ECO:0000313" key="5">
    <source>
        <dbReference type="EMBL" id="MEE2058890.1"/>
    </source>
</evidence>
<evidence type="ECO:0000259" key="4">
    <source>
        <dbReference type="Pfam" id="PF07732"/>
    </source>
</evidence>
<dbReference type="RefSeq" id="WP_330134264.1">
    <property type="nucleotide sequence ID" value="NZ_JAUTXY010000006.1"/>
</dbReference>
<sequence length="603" mass="65922">MQRISRRALLAGMALGAGAGVSLLGGARALADGPDISAPPLFHSPRLEPFVDELPILPRIDSATVSIDATTTTHSFHRDLAPGPALAYGGLGYLGPVVVARRGRETTIEYRNRVTSHPFAADFDTSLHGLGEHDRTAVPTSMHLHGGVTPPAFDGHPQQISRPGQGYTYRFPNQQDATTMWYHDHAMAVTRLNVYAGLAGLYLLRDEYDTGESGNPLGLPTGAHELDLVLQEKIVNSDGAQSIRSTPIVPQGRWEGGAVGDVGVVNGKIWPEARVDRGLYRMRLLNAASFSIWDLHFSDGMQFWVIGMEGGLMDAPFRTDHVRLSPGERVDILVDFSALEPDSTVELRNTEPAAPQAAQIGAVLMPVFMRFRVGNELGFTGPVPETLRGGTGQPPVVGPIPVPQTVRNVSLSQPSEVRLPPSIMSLNNLTFDSDDIEMPRQGTIEQWNIVNATPDPHPVHLHLVHFRVIGRQAIDTLAMCARQPQGPLGIKWTPDADPFVVESLRGPEPWETGFKDTVICDPNSVTRIVVYFPTADELGFDPDATFPATVDTFDEHASGDHAHARSHHTDHDTQGSELQGYVWHCHILDHEDHDMMLEYRTVQ</sequence>
<evidence type="ECO:0000256" key="1">
    <source>
        <dbReference type="ARBA" id="ARBA00010609"/>
    </source>
</evidence>
<accession>A0ABU7LBG6</accession>
<dbReference type="PANTHER" id="PTHR48267:SF1">
    <property type="entry name" value="BILIRUBIN OXIDASE"/>
    <property type="match status" value="1"/>
</dbReference>
<gene>
    <name evidence="5" type="ORF">Q7514_15320</name>
</gene>
<organism evidence="5 6">
    <name type="scientific">Rhodococcus artemisiae</name>
    <dbReference type="NCBI Taxonomy" id="714159"/>
    <lineage>
        <taxon>Bacteria</taxon>
        <taxon>Bacillati</taxon>
        <taxon>Actinomycetota</taxon>
        <taxon>Actinomycetes</taxon>
        <taxon>Mycobacteriales</taxon>
        <taxon>Nocardiaceae</taxon>
        <taxon>Rhodococcus</taxon>
    </lineage>
</organism>
<name>A0ABU7LBG6_9NOCA</name>
<feature type="domain" description="Plastocyanin-like" evidence="4">
    <location>
        <begin position="138"/>
        <end position="207"/>
    </location>
</feature>
<dbReference type="CDD" id="cd13844">
    <property type="entry name" value="CuRO_1_BOD_CotA_like"/>
    <property type="match status" value="1"/>
</dbReference>
<feature type="domain" description="Plastocyanin-like" evidence="2">
    <location>
        <begin position="280"/>
        <end position="338"/>
    </location>
</feature>